<dbReference type="Pfam" id="PF00620">
    <property type="entry name" value="RhoGAP"/>
    <property type="match status" value="2"/>
</dbReference>
<feature type="compositionally biased region" description="Basic and acidic residues" evidence="1">
    <location>
        <begin position="151"/>
        <end position="164"/>
    </location>
</feature>
<dbReference type="SMART" id="SM00324">
    <property type="entry name" value="RhoGAP"/>
    <property type="match status" value="1"/>
</dbReference>
<feature type="region of interest" description="Disordered" evidence="1">
    <location>
        <begin position="1210"/>
        <end position="1230"/>
    </location>
</feature>
<dbReference type="PANTHER" id="PTHR12783">
    <property type="entry name" value="RALA BINDING PROTEIN 1 RALBP1"/>
    <property type="match status" value="1"/>
</dbReference>
<feature type="region of interest" description="Disordered" evidence="1">
    <location>
        <begin position="365"/>
        <end position="429"/>
    </location>
</feature>
<protein>
    <recommendedName>
        <fullName evidence="2">Rho-GAP domain-containing protein</fullName>
    </recommendedName>
</protein>
<dbReference type="InterPro" id="IPR039767">
    <property type="entry name" value="RALBP1"/>
</dbReference>
<dbReference type="OrthoDB" id="185175at2759"/>
<feature type="compositionally biased region" description="Polar residues" evidence="1">
    <location>
        <begin position="365"/>
        <end position="374"/>
    </location>
</feature>
<feature type="region of interest" description="Disordered" evidence="1">
    <location>
        <begin position="775"/>
        <end position="797"/>
    </location>
</feature>
<feature type="compositionally biased region" description="Low complexity" evidence="1">
    <location>
        <begin position="591"/>
        <end position="604"/>
    </location>
</feature>
<dbReference type="SUPFAM" id="SSF48350">
    <property type="entry name" value="GTPase activation domain, GAP"/>
    <property type="match status" value="1"/>
</dbReference>
<dbReference type="PANTHER" id="PTHR12783:SF5">
    <property type="entry name" value="RALA-BINDING PROTEIN 1"/>
    <property type="match status" value="1"/>
</dbReference>
<feature type="compositionally biased region" description="Low complexity" evidence="1">
    <location>
        <begin position="186"/>
        <end position="197"/>
    </location>
</feature>
<name>A0A401GGB0_9APHY</name>
<feature type="compositionally biased region" description="Low complexity" evidence="1">
    <location>
        <begin position="542"/>
        <end position="560"/>
    </location>
</feature>
<feature type="region of interest" description="Disordered" evidence="1">
    <location>
        <begin position="1007"/>
        <end position="1101"/>
    </location>
</feature>
<accession>A0A401GGB0</accession>
<dbReference type="InParanoid" id="A0A401GGB0"/>
<comment type="caution">
    <text evidence="3">The sequence shown here is derived from an EMBL/GenBank/DDBJ whole genome shotgun (WGS) entry which is preliminary data.</text>
</comment>
<gene>
    <name evidence="3" type="ORF">SCP_0309510</name>
</gene>
<dbReference type="InterPro" id="IPR000198">
    <property type="entry name" value="RhoGAP_dom"/>
</dbReference>
<feature type="region of interest" description="Disordered" evidence="1">
    <location>
        <begin position="1"/>
        <end position="58"/>
    </location>
</feature>
<dbReference type="GO" id="GO:0031267">
    <property type="term" value="F:small GTPase binding"/>
    <property type="evidence" value="ECO:0007669"/>
    <property type="project" value="InterPro"/>
</dbReference>
<feature type="compositionally biased region" description="Polar residues" evidence="1">
    <location>
        <begin position="561"/>
        <end position="576"/>
    </location>
</feature>
<dbReference type="Gene3D" id="1.10.555.10">
    <property type="entry name" value="Rho GTPase activation protein"/>
    <property type="match status" value="1"/>
</dbReference>
<feature type="compositionally biased region" description="Polar residues" evidence="1">
    <location>
        <begin position="73"/>
        <end position="82"/>
    </location>
</feature>
<evidence type="ECO:0000256" key="1">
    <source>
        <dbReference type="SAM" id="MobiDB-lite"/>
    </source>
</evidence>
<feature type="region of interest" description="Disordered" evidence="1">
    <location>
        <begin position="71"/>
        <end position="164"/>
    </location>
</feature>
<dbReference type="STRING" id="139825.A0A401GGB0"/>
<dbReference type="GO" id="GO:0007264">
    <property type="term" value="P:small GTPase-mediated signal transduction"/>
    <property type="evidence" value="ECO:0007669"/>
    <property type="project" value="InterPro"/>
</dbReference>
<feature type="compositionally biased region" description="Low complexity" evidence="1">
    <location>
        <begin position="786"/>
        <end position="797"/>
    </location>
</feature>
<feature type="region of interest" description="Disordered" evidence="1">
    <location>
        <begin position="542"/>
        <end position="607"/>
    </location>
</feature>
<dbReference type="EMBL" id="BFAD01000003">
    <property type="protein sequence ID" value="GBE81224.1"/>
    <property type="molecule type" value="Genomic_DNA"/>
</dbReference>
<reference evidence="3 4" key="1">
    <citation type="journal article" date="2018" name="Sci. Rep.">
        <title>Genome sequence of the cauliflower mushroom Sparassis crispa (Hanabiratake) and its association with beneficial usage.</title>
        <authorList>
            <person name="Kiyama R."/>
            <person name="Furutani Y."/>
            <person name="Kawaguchi K."/>
            <person name="Nakanishi T."/>
        </authorList>
    </citation>
    <scope>NUCLEOTIDE SEQUENCE [LARGE SCALE GENOMIC DNA]</scope>
</reference>
<feature type="compositionally biased region" description="Basic and acidic residues" evidence="1">
    <location>
        <begin position="273"/>
        <end position="294"/>
    </location>
</feature>
<feature type="compositionally biased region" description="Low complexity" evidence="1">
    <location>
        <begin position="1064"/>
        <end position="1075"/>
    </location>
</feature>
<feature type="region of interest" description="Disordered" evidence="1">
    <location>
        <begin position="473"/>
        <end position="501"/>
    </location>
</feature>
<evidence type="ECO:0000313" key="4">
    <source>
        <dbReference type="Proteomes" id="UP000287166"/>
    </source>
</evidence>
<evidence type="ECO:0000313" key="3">
    <source>
        <dbReference type="EMBL" id="GBE81224.1"/>
    </source>
</evidence>
<feature type="compositionally biased region" description="Low complexity" evidence="1">
    <location>
        <begin position="921"/>
        <end position="942"/>
    </location>
</feature>
<feature type="region of interest" description="Disordered" evidence="1">
    <location>
        <begin position="256"/>
        <end position="327"/>
    </location>
</feature>
<dbReference type="PROSITE" id="PS50238">
    <property type="entry name" value="RHOGAP"/>
    <property type="match status" value="1"/>
</dbReference>
<feature type="compositionally biased region" description="Low complexity" evidence="1">
    <location>
        <begin position="139"/>
        <end position="150"/>
    </location>
</feature>
<feature type="compositionally biased region" description="Pro residues" evidence="1">
    <location>
        <begin position="198"/>
        <end position="207"/>
    </location>
</feature>
<feature type="region of interest" description="Disordered" evidence="1">
    <location>
        <begin position="908"/>
        <end position="959"/>
    </location>
</feature>
<keyword evidence="4" id="KW-1185">Reference proteome</keyword>
<feature type="compositionally biased region" description="Low complexity" evidence="1">
    <location>
        <begin position="83"/>
        <end position="100"/>
    </location>
</feature>
<feature type="compositionally biased region" description="Low complexity" evidence="1">
    <location>
        <begin position="15"/>
        <end position="34"/>
    </location>
</feature>
<feature type="compositionally biased region" description="Polar residues" evidence="1">
    <location>
        <begin position="473"/>
        <end position="487"/>
    </location>
</feature>
<organism evidence="3 4">
    <name type="scientific">Sparassis crispa</name>
    <dbReference type="NCBI Taxonomy" id="139825"/>
    <lineage>
        <taxon>Eukaryota</taxon>
        <taxon>Fungi</taxon>
        <taxon>Dikarya</taxon>
        <taxon>Basidiomycota</taxon>
        <taxon>Agaricomycotina</taxon>
        <taxon>Agaricomycetes</taxon>
        <taxon>Polyporales</taxon>
        <taxon>Sparassidaceae</taxon>
        <taxon>Sparassis</taxon>
    </lineage>
</organism>
<dbReference type="InterPro" id="IPR008936">
    <property type="entry name" value="Rho_GTPase_activation_prot"/>
</dbReference>
<feature type="domain" description="Rho-GAP" evidence="2">
    <location>
        <begin position="670"/>
        <end position="915"/>
    </location>
</feature>
<feature type="compositionally biased region" description="Polar residues" evidence="1">
    <location>
        <begin position="40"/>
        <end position="58"/>
    </location>
</feature>
<dbReference type="Proteomes" id="UP000287166">
    <property type="component" value="Unassembled WGS sequence"/>
</dbReference>
<evidence type="ECO:0000259" key="2">
    <source>
        <dbReference type="PROSITE" id="PS50238"/>
    </source>
</evidence>
<feature type="compositionally biased region" description="Basic and acidic residues" evidence="1">
    <location>
        <begin position="1"/>
        <end position="10"/>
    </location>
</feature>
<dbReference type="GeneID" id="38778141"/>
<dbReference type="RefSeq" id="XP_027612137.1">
    <property type="nucleotide sequence ID" value="XM_027756336.1"/>
</dbReference>
<sequence length="1332" mass="140926">MYSRNKDTHARNVAVSQSTSSLSSSLSSSVESSTLFPAATPSNSSQSDIATSDRSVASLTTSKSRFFPLSIAPRSTTTMGQATSQVPQSVPASPTSASSAGNKFKRAFAGRRKKSQDITAFLADTEGPTRSGKEREPTDTSSVVSPPSVSDHSHRTVDSTSRHCKDLSVNIAPTKFSVFGKKVGQSPKSPKFSGSPPLASPPPPLPPKSVTLPAQNKAALASVSGDSHSTEHPLPPPPSPPKLFLQVTAERLKTALPATPSDGASKTEGPVVAKEKPAQEREGDSHKEDWRKSDSTMASHYTVRPGALAGNRSPRPVSLAESSHSGNTIVPVNKRFSAIITDAEFSMVEESEGSEHDEDILSHLSISERASPNGSMKARNRRSVSLNFGPISPTKSKPSVAEPSSRPLPNTPTHAPGRFASDPLPAHDAPTLTRAAATGIIAPTNSSSTTHTTTGFHIRSRLAAWTSASLAPSYPAQNESAPPSSFAQPRRPSATPSGQPFFRQTAVSMTGSLAPTAGIAKGLGKRAVEKVGRVWGGFSSGASTASGYSSSSSMGRSDTSLRPTPSLESNATQPSMSEKRKFRRRTGHAFSGAASISSTSSSISDADHFVPTSPSLGTRLRGSRLSSAGAPVAGGLVFRRDLKECVRETAIDAVRLSMLKDSDDVDSGIRPLEERWLPALAVRCAQHLLKWGVQEEGLFRVSGRSSHVAKLRSEFDVGGDYDMAICDPGDLDPHAVASIFKTYLRELPDSILTSALIPYFESAMVAEEQARTSIDSETSRVAGKVGPSLSSGPQGGLPALRKPPSLSTLAMPSFATKRNVSESLLNALTWLIAQLPRENRDLLYTVVQLIKATADHSKETKMPMGNLLLVFCPSLNMNPNLLRVLCEADCIWNGVPKPPVENVISKVPEESENEEVEGTPSINASVISSSSMTSGEVSSSGEPTTEDEAWTLDTPEGSFKAPADDILEVAVSEPDQKSEQPITRISAMSVMKDDDASYVSAQEILSAVPTRSPSPAVSGPHIPPLLTSSDSSSSSSTNYEDPVSPQLPSSEDAAVTVIPSSEDSASAAMNSSRSSDPLRPFVPFPSSGRESPARTMTHRKSFTLLSFPQIRTASTESSAPSASSSTWPARTKRPSLHLLFSKSVSRLVSPTSGPPLTAASVPTLALTTEYGETSRAAFPSSSLSPPVLDTSISSSPIYLEFDDLVSHVRSNKEEDVSKPSGEAAESQQQLLHTHVRADSYAPSVYTTPMGMTPRETPIADFYQNRSKSLISFHGEEHVSPVTRARSESAVSQIIATPSIQIGVEAPEDWAQSVLLAARGESSAGKGSEEVVA</sequence>
<feature type="compositionally biased region" description="Basic residues" evidence="1">
    <location>
        <begin position="103"/>
        <end position="114"/>
    </location>
</feature>
<dbReference type="GO" id="GO:0005096">
    <property type="term" value="F:GTPase activator activity"/>
    <property type="evidence" value="ECO:0007669"/>
    <property type="project" value="InterPro"/>
</dbReference>
<feature type="region of interest" description="Disordered" evidence="1">
    <location>
        <begin position="180"/>
        <end position="243"/>
    </location>
</feature>
<proteinExistence type="predicted"/>